<name>A0A8J6NIM2_9CHLR</name>
<sequence>MLNIKNRWALVTGSSRGVGRRVARALAEHGCKLILHSRNLEGTRDLLEEIKTLGNEAYAVAADLNSGPDVSRLIEEVTEITNNHLDILYNNAAIMTTYQPVFEPTIKEYRDSFMVNAIVPAKLCDAFIPAMIARDWGRIVNVTSGIADEPELMAYSCSKAALDRYVRDMVPTLQGTNVLMNLLDPGWLRTDMGGSKAPHHPDSVLPGALIPVLLEKEKGSGSLYIAQDYGI</sequence>
<dbReference type="Proteomes" id="UP000614469">
    <property type="component" value="Unassembled WGS sequence"/>
</dbReference>
<dbReference type="PANTHER" id="PTHR42879:SF2">
    <property type="entry name" value="3-OXOACYL-[ACYL-CARRIER-PROTEIN] REDUCTASE FABG"/>
    <property type="match status" value="1"/>
</dbReference>
<comment type="caution">
    <text evidence="3">The sequence shown here is derived from an EMBL/GenBank/DDBJ whole genome shotgun (WGS) entry which is preliminary data.</text>
</comment>
<evidence type="ECO:0000313" key="4">
    <source>
        <dbReference type="Proteomes" id="UP000614469"/>
    </source>
</evidence>
<gene>
    <name evidence="3" type="ORF">H8E29_00345</name>
</gene>
<dbReference type="InterPro" id="IPR002347">
    <property type="entry name" value="SDR_fam"/>
</dbReference>
<dbReference type="PRINTS" id="PR00081">
    <property type="entry name" value="GDHRDH"/>
</dbReference>
<dbReference type="AlphaFoldDB" id="A0A8J6NIM2"/>
<dbReference type="CDD" id="cd05233">
    <property type="entry name" value="SDR_c"/>
    <property type="match status" value="1"/>
</dbReference>
<dbReference type="PANTHER" id="PTHR42879">
    <property type="entry name" value="3-OXOACYL-(ACYL-CARRIER-PROTEIN) REDUCTASE"/>
    <property type="match status" value="1"/>
</dbReference>
<dbReference type="Gene3D" id="3.40.50.720">
    <property type="entry name" value="NAD(P)-binding Rossmann-like Domain"/>
    <property type="match status" value="1"/>
</dbReference>
<accession>A0A8J6NIM2</accession>
<evidence type="ECO:0000256" key="2">
    <source>
        <dbReference type="RuleBase" id="RU000363"/>
    </source>
</evidence>
<protein>
    <submittedName>
        <fullName evidence="3">SDR family oxidoreductase</fullName>
    </submittedName>
</protein>
<dbReference type="InterPro" id="IPR036291">
    <property type="entry name" value="NAD(P)-bd_dom_sf"/>
</dbReference>
<dbReference type="InterPro" id="IPR050259">
    <property type="entry name" value="SDR"/>
</dbReference>
<proteinExistence type="inferred from homology"/>
<dbReference type="EMBL" id="JACNJN010000018">
    <property type="protein sequence ID" value="MBC8333691.1"/>
    <property type="molecule type" value="Genomic_DNA"/>
</dbReference>
<dbReference type="SUPFAM" id="SSF51735">
    <property type="entry name" value="NAD(P)-binding Rossmann-fold domains"/>
    <property type="match status" value="1"/>
</dbReference>
<dbReference type="PRINTS" id="PR00080">
    <property type="entry name" value="SDRFAMILY"/>
</dbReference>
<organism evidence="3 4">
    <name type="scientific">Candidatus Desulfolinea nitratireducens</name>
    <dbReference type="NCBI Taxonomy" id="2841698"/>
    <lineage>
        <taxon>Bacteria</taxon>
        <taxon>Bacillati</taxon>
        <taxon>Chloroflexota</taxon>
        <taxon>Anaerolineae</taxon>
        <taxon>Anaerolineales</taxon>
        <taxon>Anaerolineales incertae sedis</taxon>
        <taxon>Candidatus Desulfolinea</taxon>
    </lineage>
</organism>
<dbReference type="Pfam" id="PF00106">
    <property type="entry name" value="adh_short"/>
    <property type="match status" value="1"/>
</dbReference>
<evidence type="ECO:0000313" key="3">
    <source>
        <dbReference type="EMBL" id="MBC8333691.1"/>
    </source>
</evidence>
<evidence type="ECO:0000256" key="1">
    <source>
        <dbReference type="ARBA" id="ARBA00006484"/>
    </source>
</evidence>
<reference evidence="3 4" key="1">
    <citation type="submission" date="2020-08" db="EMBL/GenBank/DDBJ databases">
        <title>Bridging the membrane lipid divide: bacteria of the FCB group superphylum have the potential to synthesize archaeal ether lipids.</title>
        <authorList>
            <person name="Villanueva L."/>
            <person name="Von Meijenfeldt F.A.B."/>
            <person name="Westbye A.B."/>
            <person name="Yadav S."/>
            <person name="Hopmans E.C."/>
            <person name="Dutilh B.E."/>
            <person name="Sinninghe Damste J.S."/>
        </authorList>
    </citation>
    <scope>NUCLEOTIDE SEQUENCE [LARGE SCALE GENOMIC DNA]</scope>
    <source>
        <strain evidence="3">NIOZ-UU36</strain>
    </source>
</reference>
<comment type="similarity">
    <text evidence="1 2">Belongs to the short-chain dehydrogenases/reductases (SDR) family.</text>
</comment>